<dbReference type="AlphaFoldDB" id="A0AAV5EJH2"/>
<name>A0AAV5EJH2_ELECO</name>
<dbReference type="PANTHER" id="PTHR31721:SF3">
    <property type="entry name" value="EXPRESSED PROTEIN"/>
    <property type="match status" value="1"/>
</dbReference>
<evidence type="ECO:0000256" key="1">
    <source>
        <dbReference type="SAM" id="Phobius"/>
    </source>
</evidence>
<protein>
    <submittedName>
        <fullName evidence="3">Uncharacterized protein</fullName>
    </submittedName>
</protein>
<comment type="caution">
    <text evidence="3">The sequence shown here is derived from an EMBL/GenBank/DDBJ whole genome shotgun (WGS) entry which is preliminary data.</text>
</comment>
<dbReference type="EMBL" id="BQKI01000076">
    <property type="protein sequence ID" value="GJN23379.1"/>
    <property type="molecule type" value="Genomic_DNA"/>
</dbReference>
<reference evidence="3" key="1">
    <citation type="journal article" date="2018" name="DNA Res.">
        <title>Multiple hybrid de novo genome assembly of finger millet, an orphan allotetraploid crop.</title>
        <authorList>
            <person name="Hatakeyama M."/>
            <person name="Aluri S."/>
            <person name="Balachadran M.T."/>
            <person name="Sivarajan S.R."/>
            <person name="Patrignani A."/>
            <person name="Gruter S."/>
            <person name="Poveda L."/>
            <person name="Shimizu-Inatsugi R."/>
            <person name="Baeten J."/>
            <person name="Francoijs K.J."/>
            <person name="Nataraja K.N."/>
            <person name="Reddy Y.A.N."/>
            <person name="Phadnis S."/>
            <person name="Ravikumar R.L."/>
            <person name="Schlapbach R."/>
            <person name="Sreeman S.M."/>
            <person name="Shimizu K.K."/>
        </authorList>
    </citation>
    <scope>NUCLEOTIDE SEQUENCE</scope>
</reference>
<sequence>MIHRAIVSCQSFTLIGVAGSLLGSVPCFVKSVQKPGQHINSSHSGTFNLKKLKEGARLRSITHAKTMIGHAIVLLLQAGILEEFKNVPLASGLDMACFAGAVLASSAGVFLLSRLTVREQRPKETFA</sequence>
<evidence type="ECO:0000256" key="2">
    <source>
        <dbReference type="SAM" id="SignalP"/>
    </source>
</evidence>
<dbReference type="Proteomes" id="UP001054889">
    <property type="component" value="Unassembled WGS sequence"/>
</dbReference>
<dbReference type="PANTHER" id="PTHR31721">
    <property type="entry name" value="OS06G0710300 PROTEIN"/>
    <property type="match status" value="1"/>
</dbReference>
<keyword evidence="1" id="KW-0812">Transmembrane</keyword>
<feature type="chain" id="PRO_5043887530" evidence="2">
    <location>
        <begin position="24"/>
        <end position="127"/>
    </location>
</feature>
<keyword evidence="4" id="KW-1185">Reference proteome</keyword>
<evidence type="ECO:0000313" key="4">
    <source>
        <dbReference type="Proteomes" id="UP001054889"/>
    </source>
</evidence>
<proteinExistence type="predicted"/>
<keyword evidence="1" id="KW-1133">Transmembrane helix</keyword>
<feature type="transmembrane region" description="Helical" evidence="1">
    <location>
        <begin position="60"/>
        <end position="81"/>
    </location>
</feature>
<accession>A0AAV5EJH2</accession>
<reference evidence="3" key="2">
    <citation type="submission" date="2021-12" db="EMBL/GenBank/DDBJ databases">
        <title>Resequencing data analysis of finger millet.</title>
        <authorList>
            <person name="Hatakeyama M."/>
            <person name="Aluri S."/>
            <person name="Balachadran M.T."/>
            <person name="Sivarajan S.R."/>
            <person name="Poveda L."/>
            <person name="Shimizu-Inatsugi R."/>
            <person name="Schlapbach R."/>
            <person name="Sreeman S.M."/>
            <person name="Shimizu K.K."/>
        </authorList>
    </citation>
    <scope>NUCLEOTIDE SEQUENCE</scope>
</reference>
<keyword evidence="1" id="KW-0472">Membrane</keyword>
<feature type="transmembrane region" description="Helical" evidence="1">
    <location>
        <begin position="93"/>
        <end position="113"/>
    </location>
</feature>
<feature type="signal peptide" evidence="2">
    <location>
        <begin position="1"/>
        <end position="23"/>
    </location>
</feature>
<organism evidence="3 4">
    <name type="scientific">Eleusine coracana subsp. coracana</name>
    <dbReference type="NCBI Taxonomy" id="191504"/>
    <lineage>
        <taxon>Eukaryota</taxon>
        <taxon>Viridiplantae</taxon>
        <taxon>Streptophyta</taxon>
        <taxon>Embryophyta</taxon>
        <taxon>Tracheophyta</taxon>
        <taxon>Spermatophyta</taxon>
        <taxon>Magnoliopsida</taxon>
        <taxon>Liliopsida</taxon>
        <taxon>Poales</taxon>
        <taxon>Poaceae</taxon>
        <taxon>PACMAD clade</taxon>
        <taxon>Chloridoideae</taxon>
        <taxon>Cynodonteae</taxon>
        <taxon>Eleusininae</taxon>
        <taxon>Eleusine</taxon>
    </lineage>
</organism>
<evidence type="ECO:0000313" key="3">
    <source>
        <dbReference type="EMBL" id="GJN23379.1"/>
    </source>
</evidence>
<keyword evidence="2" id="KW-0732">Signal</keyword>
<gene>
    <name evidence="3" type="primary">gb11023</name>
    <name evidence="3" type="ORF">PR202_gb11023</name>
</gene>